<protein>
    <submittedName>
        <fullName evidence="11">Chitin-binding type-1 domain-containing protein</fullName>
    </submittedName>
</protein>
<dbReference type="Gene3D" id="3.10.50.10">
    <property type="match status" value="1"/>
</dbReference>
<dbReference type="InterPro" id="IPR017853">
    <property type="entry name" value="GH"/>
</dbReference>
<keyword evidence="5 7" id="KW-0326">Glycosidase</keyword>
<evidence type="ECO:0000256" key="5">
    <source>
        <dbReference type="ARBA" id="ARBA00023295"/>
    </source>
</evidence>
<evidence type="ECO:0000313" key="11">
    <source>
        <dbReference type="EMBL" id="KAF7288369.1"/>
    </source>
</evidence>
<dbReference type="OrthoDB" id="73875at2759"/>
<sequence>MKLGSRLALSGLYLSLLGVVPVFAQQSTSPASSAALSQATLPVGSCTSTIPCSNGACCNSKTGYCGYGADFCTTLADGGPCSSNCDAKAQALRTQRACGRRRLPSECLLFSVRILRHYGFVSVPTIELTRRADELAEDFCGDGCQSNCNPPPPASCGADQQSALQRRIGYYEGWSAARSCDGFTPSALNVDPLTHLNFAFAYISSDFEVVEMTAGDSKLWSETTDLKSKNPSLKVFLSIGGWTFNDPPTSGVFSALAGSTANTNAFIKSVLTVLNAYSFDGIDIDWEYPVAEDRGGNKADKANYVTFLKAIKSAFKPFGYGLSFTAPSSYWYLQNYDLPNMLGDDAADWVNVMTYDLHGVWDSPADYIGSIVLAHTNLTEIMMTFQLFANVGIDPSRLVMGIGFYGRSFELSDPNCSDPGCPFAGAAPAGPCSGNPGTLMFVEIEDILSNEGTANVVFDQKDAVKYLVYNGNDWISYDDQQTLQMKLQYANGICLSGTMVWSLDQDDTKFTALQALWGDVTDNNATSSISKDSCSYTGCGLSCPPKSTILGKLEKNPITLESCKYPEFSTICCPVGDAPQDCTWRGEPVNGGLTCDGACFNGEINMGFSAIGDKTGSMTVGDVTTPQLSCLIGEVALCCKSNEDVQNFCYTTNCDTTAPSCNSGYTAKTTVGISGGLENCPAGTTANLCCEDDIGLKNCAWHGTPPNCLDNGCPVGQTVIWDDYQGDDKSSCVGNVRNYCCDTPSSSTFSPVPISDVFPLSETNGNAVTFTVDYDDNEGTSTDPETTSGAVNAPGEGSSGLSDDGKENDSPFSSVFISSPNAASVSSVDLESDWVLSNCDKTSDAPQTVLAQCSCPVDDDDCGCGHVFIGQASDTIVKMPDSCGLGPYARVVSLAVHPDQRLARRDISDQPVYSLSFDYEFTAISEDNGPIYMRADMTDMPGYWDSIVDSPADSGTTSVRKRDFHQPRGMPERRWFGSFTSWLSKINTLTKSDSISRNYHWSDTYTIFHQEESCPNFQSSLDISVTGFASVNTQFGYYLEATVVPPAVQQAYVYFKAGAGAEAAFIITGVASTQWDSGRYELVNFGFPGLYYPGLLTLGPSLHLYGSLSGGLSLSGTYKTSVSYTFPSLDLSFGKQDSNSGQSNFGNAVQPNNNYGGFDYSVGWNVELSGTADAHLIPSLQLGISVLGGSLIDGQVFVEADMFAGLSVTGSVSKAVAPNFCVTPQIGVNLNAGLTGSVLYWQGNAISTTFYSKTTNFDSSCFNSVDEPASGSGSTGRRDASFPRDISASAWIGNETQRVGAQHSQLALAPSPAHAVGRNERIVYPTTSWEAPGLRAPVKGAKPKRAIPFLPGSLFCPATDSDITDAGNDVCDPYQGQLTPLSRRDLALDDLLVSVPARRELNATDVSTSDAEKVLHWLARRDSAQLQTCNVGIPIAPYTSLAVTAYYDLGDPAALNGNIGTYANAPPYYTVDAKNGQPSLSGTKNGVAVYGREHVYEQSMSSLFIDYLAQTPALYGSASVDLNAFCAWVNTNLNQVPAYMPAGSTSVLSQIGQCYPSLSNSRSAGIPVLEQHANVYKQSAFYVTEQKLDPGVLTSAAGVVSSAVFKKQCPTNQVATLRSLALVTPFMNTLPAKTAFIRNNDCVRGVWSSWATPYFAANPNTGISAQDFINAYNAWVKDIVSGIQGALTSAMDTLIPLYNNGDSTAVDVKLSTSPVISAWANANPAVAANAPWTPPGNKNTAVNNANLVSITSVGTADLQTMRNNVPNINWISQLPYVQDISSYALTGIDERLLRPVVEGRTRRRRRPSFSGPRRTLKTSVPGRASGPATRTSLLYPTKALRTCTAVVPRATRGGMSFTALLVCPPPHPDVPTSTSLALLLVYERQ</sequence>
<gene>
    <name evidence="11" type="ORF">HMN09_01399800</name>
</gene>
<dbReference type="Proteomes" id="UP000613580">
    <property type="component" value="Unassembled WGS sequence"/>
</dbReference>
<name>A0A8H6VU66_MYCCL</name>
<feature type="domain" description="GH18" evidence="10">
    <location>
        <begin position="165"/>
        <end position="523"/>
    </location>
</feature>
<dbReference type="EMBL" id="JACAZE010000036">
    <property type="protein sequence ID" value="KAF7288369.1"/>
    <property type="molecule type" value="Genomic_DNA"/>
</dbReference>
<comment type="caution">
    <text evidence="11">The sequence shown here is derived from an EMBL/GenBank/DDBJ whole genome shotgun (WGS) entry which is preliminary data.</text>
</comment>
<dbReference type="InterPro" id="IPR001223">
    <property type="entry name" value="Glyco_hydro18_cat"/>
</dbReference>
<dbReference type="GO" id="GO:0008061">
    <property type="term" value="F:chitin binding"/>
    <property type="evidence" value="ECO:0007669"/>
    <property type="project" value="InterPro"/>
</dbReference>
<reference evidence="11" key="1">
    <citation type="submission" date="2020-05" db="EMBL/GenBank/DDBJ databases">
        <title>Mycena genomes resolve the evolution of fungal bioluminescence.</title>
        <authorList>
            <person name="Tsai I.J."/>
        </authorList>
    </citation>
    <scope>NUCLEOTIDE SEQUENCE</scope>
    <source>
        <strain evidence="11">110903Hualien_Pintung</strain>
    </source>
</reference>
<dbReference type="Gene3D" id="3.20.20.80">
    <property type="entry name" value="Glycosidases"/>
    <property type="match status" value="1"/>
</dbReference>
<feature type="signal peptide" evidence="9">
    <location>
        <begin position="1"/>
        <end position="24"/>
    </location>
</feature>
<keyword evidence="2 7" id="KW-0378">Hydrolase</keyword>
<dbReference type="GO" id="GO:0008843">
    <property type="term" value="F:endochitinase activity"/>
    <property type="evidence" value="ECO:0007669"/>
    <property type="project" value="UniProtKB-EC"/>
</dbReference>
<dbReference type="SMART" id="SM00636">
    <property type="entry name" value="Glyco_18"/>
    <property type="match status" value="1"/>
</dbReference>
<dbReference type="SUPFAM" id="SSF51445">
    <property type="entry name" value="(Trans)glycosidases"/>
    <property type="match status" value="1"/>
</dbReference>
<evidence type="ECO:0000256" key="2">
    <source>
        <dbReference type="ARBA" id="ARBA00022801"/>
    </source>
</evidence>
<evidence type="ECO:0000313" key="12">
    <source>
        <dbReference type="Proteomes" id="UP000613580"/>
    </source>
</evidence>
<feature type="region of interest" description="Disordered" evidence="8">
    <location>
        <begin position="771"/>
        <end position="813"/>
    </location>
</feature>
<dbReference type="PANTHER" id="PTHR11177">
    <property type="entry name" value="CHITINASE"/>
    <property type="match status" value="1"/>
</dbReference>
<dbReference type="Pfam" id="PF00704">
    <property type="entry name" value="Glyco_hydro_18"/>
    <property type="match status" value="1"/>
</dbReference>
<feature type="compositionally biased region" description="Polar residues" evidence="8">
    <location>
        <begin position="779"/>
        <end position="790"/>
    </location>
</feature>
<organism evidence="11 12">
    <name type="scientific">Mycena chlorophos</name>
    <name type="common">Agaric fungus</name>
    <name type="synonym">Agaricus chlorophos</name>
    <dbReference type="NCBI Taxonomy" id="658473"/>
    <lineage>
        <taxon>Eukaryota</taxon>
        <taxon>Fungi</taxon>
        <taxon>Dikarya</taxon>
        <taxon>Basidiomycota</taxon>
        <taxon>Agaricomycotina</taxon>
        <taxon>Agaricomycetes</taxon>
        <taxon>Agaricomycetidae</taxon>
        <taxon>Agaricales</taxon>
        <taxon>Marasmiineae</taxon>
        <taxon>Mycenaceae</taxon>
        <taxon>Mycena</taxon>
    </lineage>
</organism>
<evidence type="ECO:0000256" key="6">
    <source>
        <dbReference type="ARBA" id="ARBA00023326"/>
    </source>
</evidence>
<keyword evidence="4" id="KW-0119">Carbohydrate metabolism</keyword>
<keyword evidence="9" id="KW-0732">Signal</keyword>
<evidence type="ECO:0000256" key="3">
    <source>
        <dbReference type="ARBA" id="ARBA00023024"/>
    </source>
</evidence>
<dbReference type="PROSITE" id="PS51910">
    <property type="entry name" value="GH18_2"/>
    <property type="match status" value="1"/>
</dbReference>
<dbReference type="GO" id="GO:0000272">
    <property type="term" value="P:polysaccharide catabolic process"/>
    <property type="evidence" value="ECO:0007669"/>
    <property type="project" value="UniProtKB-KW"/>
</dbReference>
<keyword evidence="6" id="KW-0624">Polysaccharide degradation</keyword>
<comment type="catalytic activity">
    <reaction evidence="1">
        <text>Random endo-hydrolysis of N-acetyl-beta-D-glucosaminide (1-&gt;4)-beta-linkages in chitin and chitodextrins.</text>
        <dbReference type="EC" id="3.2.1.14"/>
    </reaction>
</comment>
<dbReference type="InterPro" id="IPR029070">
    <property type="entry name" value="Chitinase_insertion_sf"/>
</dbReference>
<proteinExistence type="predicted"/>
<dbReference type="PANTHER" id="PTHR11177:SF397">
    <property type="entry name" value="CHITINASE"/>
    <property type="match status" value="1"/>
</dbReference>
<dbReference type="InterPro" id="IPR011583">
    <property type="entry name" value="Chitinase_II/V-like_cat"/>
</dbReference>
<evidence type="ECO:0000256" key="4">
    <source>
        <dbReference type="ARBA" id="ARBA00023277"/>
    </source>
</evidence>
<evidence type="ECO:0000256" key="8">
    <source>
        <dbReference type="SAM" id="MobiDB-lite"/>
    </source>
</evidence>
<keyword evidence="3" id="KW-0146">Chitin degradation</keyword>
<dbReference type="InterPro" id="IPR001579">
    <property type="entry name" value="Glyco_hydro_18_chit_AS"/>
</dbReference>
<evidence type="ECO:0000256" key="7">
    <source>
        <dbReference type="RuleBase" id="RU000489"/>
    </source>
</evidence>
<feature type="region of interest" description="Disordered" evidence="8">
    <location>
        <begin position="1799"/>
        <end position="1831"/>
    </location>
</feature>
<dbReference type="PROSITE" id="PS01095">
    <property type="entry name" value="GH18_1"/>
    <property type="match status" value="1"/>
</dbReference>
<evidence type="ECO:0000256" key="9">
    <source>
        <dbReference type="SAM" id="SignalP"/>
    </source>
</evidence>
<feature type="chain" id="PRO_5034273862" evidence="9">
    <location>
        <begin position="25"/>
        <end position="1885"/>
    </location>
</feature>
<keyword evidence="12" id="KW-1185">Reference proteome</keyword>
<dbReference type="SUPFAM" id="SSF54556">
    <property type="entry name" value="Chitinase insertion domain"/>
    <property type="match status" value="1"/>
</dbReference>
<evidence type="ECO:0000256" key="1">
    <source>
        <dbReference type="ARBA" id="ARBA00000822"/>
    </source>
</evidence>
<accession>A0A8H6VU66</accession>
<dbReference type="GO" id="GO:0006032">
    <property type="term" value="P:chitin catabolic process"/>
    <property type="evidence" value="ECO:0007669"/>
    <property type="project" value="UniProtKB-KW"/>
</dbReference>
<evidence type="ECO:0000259" key="10">
    <source>
        <dbReference type="PROSITE" id="PS51910"/>
    </source>
</evidence>
<dbReference type="InterPro" id="IPR050314">
    <property type="entry name" value="Glycosyl_Hydrlase_18"/>
</dbReference>